<dbReference type="Gene3D" id="1.10.10.660">
    <property type="entry name" value="conserved protein of unknown function from Enterococcus faecalis V583"/>
    <property type="match status" value="1"/>
</dbReference>
<dbReference type="EMBL" id="FODJ01000001">
    <property type="protein sequence ID" value="SEN49507.1"/>
    <property type="molecule type" value="Genomic_DNA"/>
</dbReference>
<evidence type="ECO:0000313" key="1">
    <source>
        <dbReference type="EMBL" id="SEN49507.1"/>
    </source>
</evidence>
<dbReference type="RefSeq" id="WP_091493770.1">
    <property type="nucleotide sequence ID" value="NZ_FODJ01000001.1"/>
</dbReference>
<dbReference type="Gene3D" id="3.90.1710.10">
    <property type="entry name" value="Enterococcus faecalis V583 domain"/>
    <property type="match status" value="1"/>
</dbReference>
<dbReference type="OrthoDB" id="6193532at2"/>
<evidence type="ECO:0008006" key="3">
    <source>
        <dbReference type="Google" id="ProtNLM"/>
    </source>
</evidence>
<name>A0A1H8H172_9BACI</name>
<proteinExistence type="predicted"/>
<evidence type="ECO:0000313" key="2">
    <source>
        <dbReference type="Proteomes" id="UP000199300"/>
    </source>
</evidence>
<accession>A0A1H8H172</accession>
<organism evidence="1 2">
    <name type="scientific">Amphibacillus marinus</name>
    <dbReference type="NCBI Taxonomy" id="872970"/>
    <lineage>
        <taxon>Bacteria</taxon>
        <taxon>Bacillati</taxon>
        <taxon>Bacillota</taxon>
        <taxon>Bacilli</taxon>
        <taxon>Bacillales</taxon>
        <taxon>Bacillaceae</taxon>
        <taxon>Amphibacillus</taxon>
    </lineage>
</organism>
<dbReference type="Gene3D" id="3.40.50.720">
    <property type="entry name" value="NAD(P)-binding Rossmann-like Domain"/>
    <property type="match status" value="1"/>
</dbReference>
<dbReference type="AlphaFoldDB" id="A0A1H8H172"/>
<dbReference type="InterPro" id="IPR024033">
    <property type="entry name" value="OXTCase_su_AllG_h-dom"/>
</dbReference>
<dbReference type="STRING" id="872970.SAMN04488134_101215"/>
<keyword evidence="2" id="KW-1185">Reference proteome</keyword>
<dbReference type="InterPro" id="IPR009499">
    <property type="entry name" value="AllG-like"/>
</dbReference>
<dbReference type="Proteomes" id="UP000199300">
    <property type="component" value="Unassembled WGS sequence"/>
</dbReference>
<dbReference type="Gene3D" id="3.90.1700.10">
    <property type="entry name" value="v583 domain like"/>
    <property type="match status" value="1"/>
</dbReference>
<gene>
    <name evidence="1" type="ORF">SAMN04488134_101215</name>
</gene>
<protein>
    <recommendedName>
        <fullName evidence="3">DUF1116 domain-containing protein</fullName>
    </recommendedName>
</protein>
<sequence>MSRATELFNDSLRVINIGTSKFKDDLDLQNVESVQLDWRPPAGGNTQLIAALDFLQGNDQVEAANLEAITRIKDAHPYLIDIEQAIHVIPNMHKKKILHSGPPITWERMCGPAKGAIIGALIYEGLAKNEEAAENLAASGEIEFAPANEHSAVGPMAGIISPSMPVHVVENRTHGNRAYCTVNEGLGKVLRFGANSVEVIERLKWIETVFAPALKKALALTDGVDLKSITSQALHMGDECHNRNKAATSLFNREIIDYFLQTDLTKDVLREVIGFIRGNEHYFLNLSMPASKSALEAAQGIPYSSIVTTMARNGVDFGIRVSGLGENEWFTAPANLVKGLFFPGYSEEDAAPDLGDSAITETMGIGGFAMGGSPAIVQFVGGEVEDAIAYSEQMYEITAGENTNYSIPTLNFRGGAYGIDIRKVIETNVLPVINSGMAHKQAGIGQVGAGVVHPPVACFEQAMLAFANKYRGGDQHE</sequence>
<dbReference type="Pfam" id="PF06545">
    <property type="entry name" value="AllG"/>
    <property type="match status" value="1"/>
</dbReference>
<reference evidence="1 2" key="1">
    <citation type="submission" date="2016-10" db="EMBL/GenBank/DDBJ databases">
        <authorList>
            <person name="de Groot N.N."/>
        </authorList>
    </citation>
    <scope>NUCLEOTIDE SEQUENCE [LARGE SCALE GENOMIC DNA]</scope>
    <source>
        <strain evidence="1 2">CGMCC 1.10434</strain>
    </source>
</reference>